<dbReference type="PROSITE" id="PS00375">
    <property type="entry name" value="UDPGT"/>
    <property type="match status" value="1"/>
</dbReference>
<organism evidence="6 7">
    <name type="scientific">Owenia fusiformis</name>
    <name type="common">Polychaete worm</name>
    <dbReference type="NCBI Taxonomy" id="6347"/>
    <lineage>
        <taxon>Eukaryota</taxon>
        <taxon>Metazoa</taxon>
        <taxon>Spiralia</taxon>
        <taxon>Lophotrochozoa</taxon>
        <taxon>Annelida</taxon>
        <taxon>Polychaeta</taxon>
        <taxon>Sedentaria</taxon>
        <taxon>Canalipalpata</taxon>
        <taxon>Sabellida</taxon>
        <taxon>Oweniida</taxon>
        <taxon>Oweniidae</taxon>
        <taxon>Owenia</taxon>
    </lineage>
</organism>
<accession>A0A8J1XQP7</accession>
<dbReference type="OrthoDB" id="6106008at2759"/>
<keyword evidence="5" id="KW-1133">Transmembrane helix</keyword>
<dbReference type="GO" id="GO:0015020">
    <property type="term" value="F:glucuronosyltransferase activity"/>
    <property type="evidence" value="ECO:0007669"/>
    <property type="project" value="UniProtKB-EC"/>
</dbReference>
<comment type="subcellular location">
    <subcellularLocation>
        <location evidence="5">Membrane</location>
        <topology evidence="5">Single-pass membrane protein</topology>
    </subcellularLocation>
</comment>
<keyword evidence="2 4" id="KW-0328">Glycosyltransferase</keyword>
<keyword evidence="5" id="KW-0732">Signal</keyword>
<keyword evidence="5" id="KW-0472">Membrane</keyword>
<dbReference type="EC" id="2.4.1.17" evidence="5"/>
<evidence type="ECO:0000256" key="3">
    <source>
        <dbReference type="ARBA" id="ARBA00022679"/>
    </source>
</evidence>
<evidence type="ECO:0000256" key="4">
    <source>
        <dbReference type="RuleBase" id="RU003718"/>
    </source>
</evidence>
<protein>
    <recommendedName>
        <fullName evidence="5">UDP-glucuronosyltransferase</fullName>
        <ecNumber evidence="5">2.4.1.17</ecNumber>
    </recommendedName>
</protein>
<evidence type="ECO:0000313" key="6">
    <source>
        <dbReference type="EMBL" id="CAH1775737.1"/>
    </source>
</evidence>
<proteinExistence type="inferred from homology"/>
<dbReference type="EMBL" id="CAIIXF020000001">
    <property type="protein sequence ID" value="CAH1775737.1"/>
    <property type="molecule type" value="Genomic_DNA"/>
</dbReference>
<keyword evidence="7" id="KW-1185">Reference proteome</keyword>
<evidence type="ECO:0000256" key="2">
    <source>
        <dbReference type="ARBA" id="ARBA00022676"/>
    </source>
</evidence>
<feature type="signal peptide" evidence="5">
    <location>
        <begin position="1"/>
        <end position="22"/>
    </location>
</feature>
<dbReference type="AlphaFoldDB" id="A0A8J1XQP7"/>
<reference evidence="6" key="1">
    <citation type="submission" date="2022-03" db="EMBL/GenBank/DDBJ databases">
        <authorList>
            <person name="Martin C."/>
        </authorList>
    </citation>
    <scope>NUCLEOTIDE SEQUENCE</scope>
</reference>
<dbReference type="PANTHER" id="PTHR48043:SF145">
    <property type="entry name" value="FI06409P-RELATED"/>
    <property type="match status" value="1"/>
</dbReference>
<dbReference type="Gene3D" id="3.40.50.2000">
    <property type="entry name" value="Glycogen Phosphorylase B"/>
    <property type="match status" value="1"/>
</dbReference>
<feature type="chain" id="PRO_5042621146" description="UDP-glucuronosyltransferase" evidence="5">
    <location>
        <begin position="23"/>
        <end position="528"/>
    </location>
</feature>
<dbReference type="GO" id="GO:0016020">
    <property type="term" value="C:membrane"/>
    <property type="evidence" value="ECO:0007669"/>
    <property type="project" value="UniProtKB-SubCell"/>
</dbReference>
<dbReference type="InterPro" id="IPR050271">
    <property type="entry name" value="UDP-glycosyltransferase"/>
</dbReference>
<dbReference type="InterPro" id="IPR002213">
    <property type="entry name" value="UDP_glucos_trans"/>
</dbReference>
<dbReference type="CDD" id="cd03784">
    <property type="entry name" value="GT1_Gtf-like"/>
    <property type="match status" value="1"/>
</dbReference>
<comment type="caution">
    <text evidence="6">The sequence shown here is derived from an EMBL/GenBank/DDBJ whole genome shotgun (WGS) entry which is preliminary data.</text>
</comment>
<evidence type="ECO:0000256" key="5">
    <source>
        <dbReference type="RuleBase" id="RU362059"/>
    </source>
</evidence>
<dbReference type="InterPro" id="IPR035595">
    <property type="entry name" value="UDP_glycos_trans_CS"/>
</dbReference>
<name>A0A8J1XQP7_OWEFU</name>
<dbReference type="PANTHER" id="PTHR48043">
    <property type="entry name" value="EG:EG0003.4 PROTEIN-RELATED"/>
    <property type="match status" value="1"/>
</dbReference>
<feature type="transmembrane region" description="Helical" evidence="5">
    <location>
        <begin position="489"/>
        <end position="517"/>
    </location>
</feature>
<dbReference type="FunFam" id="3.40.50.2000:FF:000021">
    <property type="entry name" value="UDP-glucuronosyltransferase"/>
    <property type="match status" value="1"/>
</dbReference>
<dbReference type="Pfam" id="PF00201">
    <property type="entry name" value="UDPGT"/>
    <property type="match status" value="1"/>
</dbReference>
<keyword evidence="3 4" id="KW-0808">Transferase</keyword>
<dbReference type="SUPFAM" id="SSF53756">
    <property type="entry name" value="UDP-Glycosyltransferase/glycogen phosphorylase"/>
    <property type="match status" value="1"/>
</dbReference>
<evidence type="ECO:0000313" key="7">
    <source>
        <dbReference type="Proteomes" id="UP000749559"/>
    </source>
</evidence>
<comment type="similarity">
    <text evidence="1 4">Belongs to the UDP-glycosyltransferase family.</text>
</comment>
<evidence type="ECO:0000256" key="1">
    <source>
        <dbReference type="ARBA" id="ARBA00009995"/>
    </source>
</evidence>
<sequence>MDKLPLMLLYLCLLIYVRPTEQGKIIVLPMLNGFSSRLMNVVKLANMLDNDGHNVTIVFDTNMLRNPMFKNVKINTGVQSFAFERTQEQQFNIQSDAFLKSCGAAGWRPTALVAASVGVLDEVEAFMKSDELWDLVDKGDFDLILADDILYLLIGQFLHRVYHIPVALYINWGPFSMPAVLPPHNLAYMPLHFSDYSDSMTFFERLQNVYEAYTYEHLVADFIDKAEQIALDNKRIPTKLPILDYIRNISLIFVNGNNAFFHPRPYFPNVIDIQGFAMEESNFQPLSKELLDIITESKDNGLIIVSFGTLFRSLGPEKNEILAAAFAEMNQTVLWSFVGEPPSNLGQNTKLLKWIPQQELLAHPKTKLFVTHCGGSASKETIHQGVPIVGLPIFFDHHIHCRLLCERAKIGKRLSFQDLDTKSVVTAMKTVLHNQATYKENAKKMSQLVRDVPIPPRDKFLYWVKYVIRHKGAKHLTSQAMYDLNFFQYFLLDIAAFVISIITIWLVITLLICRYLLKLLRKEKIKVE</sequence>
<dbReference type="Proteomes" id="UP000749559">
    <property type="component" value="Unassembled WGS sequence"/>
</dbReference>
<keyword evidence="5" id="KW-0812">Transmembrane</keyword>
<comment type="catalytic activity">
    <reaction evidence="5">
        <text>glucuronate acceptor + UDP-alpha-D-glucuronate = acceptor beta-D-glucuronoside + UDP + H(+)</text>
        <dbReference type="Rhea" id="RHEA:21032"/>
        <dbReference type="ChEBI" id="CHEBI:15378"/>
        <dbReference type="ChEBI" id="CHEBI:58052"/>
        <dbReference type="ChEBI" id="CHEBI:58223"/>
        <dbReference type="ChEBI" id="CHEBI:132367"/>
        <dbReference type="ChEBI" id="CHEBI:132368"/>
        <dbReference type="EC" id="2.4.1.17"/>
    </reaction>
</comment>
<gene>
    <name evidence="6" type="ORF">OFUS_LOCUS3001</name>
</gene>